<evidence type="ECO:0000256" key="1">
    <source>
        <dbReference type="SAM" id="MobiDB-lite"/>
    </source>
</evidence>
<dbReference type="Proteomes" id="UP000019132">
    <property type="component" value="Unassembled WGS sequence"/>
</dbReference>
<dbReference type="Pfam" id="PF04146">
    <property type="entry name" value="YTH"/>
    <property type="match status" value="1"/>
</dbReference>
<feature type="domain" description="YTH" evidence="2">
    <location>
        <begin position="60"/>
        <end position="196"/>
    </location>
</feature>
<dbReference type="eggNOG" id="KOG1901">
    <property type="taxonomic scope" value="Eukaryota"/>
</dbReference>
<reference evidence="4" key="1">
    <citation type="journal article" date="2010" name="Genome Biol.">
        <title>Genome sequence of the necrotrophic plant pathogen Pythium ultimum reveals original pathogenicity mechanisms and effector repertoire.</title>
        <authorList>
            <person name="Levesque C.A."/>
            <person name="Brouwer H."/>
            <person name="Cano L."/>
            <person name="Hamilton J.P."/>
            <person name="Holt C."/>
            <person name="Huitema E."/>
            <person name="Raffaele S."/>
            <person name="Robideau G.P."/>
            <person name="Thines M."/>
            <person name="Win J."/>
            <person name="Zerillo M.M."/>
            <person name="Beakes G.W."/>
            <person name="Boore J.L."/>
            <person name="Busam D."/>
            <person name="Dumas B."/>
            <person name="Ferriera S."/>
            <person name="Fuerstenberg S.I."/>
            <person name="Gachon C.M."/>
            <person name="Gaulin E."/>
            <person name="Govers F."/>
            <person name="Grenville-Briggs L."/>
            <person name="Horner N."/>
            <person name="Hostetler J."/>
            <person name="Jiang R.H."/>
            <person name="Johnson J."/>
            <person name="Krajaejun T."/>
            <person name="Lin H."/>
            <person name="Meijer H.J."/>
            <person name="Moore B."/>
            <person name="Morris P."/>
            <person name="Phuntmart V."/>
            <person name="Puiu D."/>
            <person name="Shetty J."/>
            <person name="Stajich J.E."/>
            <person name="Tripathy S."/>
            <person name="Wawra S."/>
            <person name="van West P."/>
            <person name="Whitty B.R."/>
            <person name="Coutinho P.M."/>
            <person name="Henrissat B."/>
            <person name="Martin F."/>
            <person name="Thomas P.D."/>
            <person name="Tyler B.M."/>
            <person name="De Vries R.P."/>
            <person name="Kamoun S."/>
            <person name="Yandell M."/>
            <person name="Tisserat N."/>
            <person name="Buell C.R."/>
        </authorList>
    </citation>
    <scope>NUCLEOTIDE SEQUENCE</scope>
    <source>
        <strain evidence="4">DAOM:BR144</strain>
    </source>
</reference>
<keyword evidence="4" id="KW-1185">Reference proteome</keyword>
<dbReference type="InterPro" id="IPR045168">
    <property type="entry name" value="YTH_prot"/>
</dbReference>
<feature type="compositionally biased region" description="Basic residues" evidence="1">
    <location>
        <begin position="13"/>
        <end position="22"/>
    </location>
</feature>
<dbReference type="InterPro" id="IPR007275">
    <property type="entry name" value="YTH_domain"/>
</dbReference>
<dbReference type="EMBL" id="GL376573">
    <property type="status" value="NOT_ANNOTATED_CDS"/>
    <property type="molecule type" value="Genomic_DNA"/>
</dbReference>
<accession>K3WL53</accession>
<reference evidence="3" key="3">
    <citation type="submission" date="2015-02" db="UniProtKB">
        <authorList>
            <consortium name="EnsemblProtists"/>
        </authorList>
    </citation>
    <scope>IDENTIFICATION</scope>
    <source>
        <strain evidence="3">DAOM BR144</strain>
    </source>
</reference>
<dbReference type="InParanoid" id="K3WL53"/>
<reference evidence="4" key="2">
    <citation type="submission" date="2010-04" db="EMBL/GenBank/DDBJ databases">
        <authorList>
            <person name="Buell R."/>
            <person name="Hamilton J."/>
            <person name="Hostetler J."/>
        </authorList>
    </citation>
    <scope>NUCLEOTIDE SEQUENCE [LARGE SCALE GENOMIC DNA]</scope>
    <source>
        <strain evidence="4">DAOM:BR144</strain>
    </source>
</reference>
<evidence type="ECO:0000313" key="3">
    <source>
        <dbReference type="EnsemblProtists" id="PYU1_T005695"/>
    </source>
</evidence>
<dbReference type="PANTHER" id="PTHR12357:SF89">
    <property type="entry name" value="YTH DOMAIN-CONTAINING FAMILY PROTEIN"/>
    <property type="match status" value="1"/>
</dbReference>
<dbReference type="STRING" id="431595.K3WL53"/>
<dbReference type="VEuPathDB" id="FungiDB:PYU1_G005684"/>
<dbReference type="OMA" id="HFCGIAR"/>
<feature type="region of interest" description="Disordered" evidence="1">
    <location>
        <begin position="1"/>
        <end position="24"/>
    </location>
</feature>
<dbReference type="GO" id="GO:0003729">
    <property type="term" value="F:mRNA binding"/>
    <property type="evidence" value="ECO:0007669"/>
    <property type="project" value="TreeGrafter"/>
</dbReference>
<evidence type="ECO:0000313" key="4">
    <source>
        <dbReference type="Proteomes" id="UP000019132"/>
    </source>
</evidence>
<organism evidence="3 4">
    <name type="scientific">Globisporangium ultimum (strain ATCC 200006 / CBS 805.95 / DAOM BR144)</name>
    <name type="common">Pythium ultimum</name>
    <dbReference type="NCBI Taxonomy" id="431595"/>
    <lineage>
        <taxon>Eukaryota</taxon>
        <taxon>Sar</taxon>
        <taxon>Stramenopiles</taxon>
        <taxon>Oomycota</taxon>
        <taxon>Peronosporomycetes</taxon>
        <taxon>Pythiales</taxon>
        <taxon>Pythiaceae</taxon>
        <taxon>Globisporangium</taxon>
    </lineage>
</organism>
<dbReference type="AlphaFoldDB" id="K3WL53"/>
<feature type="compositionally biased region" description="Polar residues" evidence="1">
    <location>
        <begin position="1"/>
        <end position="12"/>
    </location>
</feature>
<sequence length="243" mass="27719">MAPSNGKLSLTKNGKKRRRPKLAPRYTDAASDAHVLDPRSIAMNAENEPLLHDVFTTSTCRCFILKSFSDANLHKSLKYGIWSSTYAHNMQLDQIFKSDLSSVRPVLFFFSVCDTRHFSGIARMTSSVRTDAKFALWEKPKYEGVFHVEWLLVKDVPNHALTGIKMSNTPSKKSITSCRDCEEVLYDEASEFISIFTKFPHRTSAWDDYNHFDRLQTQLEAKRSLRASDPTDVSTYLTPIEPV</sequence>
<proteinExistence type="predicted"/>
<name>K3WL53_GLOUD</name>
<dbReference type="PANTHER" id="PTHR12357">
    <property type="entry name" value="YTH YT521-B HOMOLOGY DOMAIN-CONTAINING"/>
    <property type="match status" value="1"/>
</dbReference>
<dbReference type="HOGENOM" id="CLU_089812_0_0_1"/>
<dbReference type="PROSITE" id="PS50882">
    <property type="entry name" value="YTH"/>
    <property type="match status" value="1"/>
</dbReference>
<dbReference type="Gene3D" id="3.10.590.10">
    <property type="entry name" value="ph1033 like domains"/>
    <property type="match status" value="1"/>
</dbReference>
<evidence type="ECO:0000259" key="2">
    <source>
        <dbReference type="PROSITE" id="PS50882"/>
    </source>
</evidence>
<dbReference type="GO" id="GO:0005737">
    <property type="term" value="C:cytoplasm"/>
    <property type="evidence" value="ECO:0007669"/>
    <property type="project" value="TreeGrafter"/>
</dbReference>
<dbReference type="CDD" id="cd21134">
    <property type="entry name" value="YTH"/>
    <property type="match status" value="1"/>
</dbReference>
<dbReference type="EnsemblProtists" id="PYU1_T005695">
    <property type="protein sequence ID" value="PYU1_T005695"/>
    <property type="gene ID" value="PYU1_G005684"/>
</dbReference>
<protein>
    <recommendedName>
        <fullName evidence="2">YTH domain-containing protein</fullName>
    </recommendedName>
</protein>
<dbReference type="GO" id="GO:0061157">
    <property type="term" value="P:mRNA destabilization"/>
    <property type="evidence" value="ECO:0007669"/>
    <property type="project" value="TreeGrafter"/>
</dbReference>